<evidence type="ECO:0000256" key="8">
    <source>
        <dbReference type="ARBA" id="ARBA00045636"/>
    </source>
</evidence>
<evidence type="ECO:0000256" key="4">
    <source>
        <dbReference type="ARBA" id="ARBA00022475"/>
    </source>
</evidence>
<feature type="transmembrane region" description="Helical" evidence="9">
    <location>
        <begin position="404"/>
        <end position="423"/>
    </location>
</feature>
<keyword evidence="6 9" id="KW-1133">Transmembrane helix</keyword>
<dbReference type="InterPro" id="IPR002293">
    <property type="entry name" value="AA/rel_permease1"/>
</dbReference>
<feature type="transmembrane region" description="Helical" evidence="9">
    <location>
        <begin position="87"/>
        <end position="111"/>
    </location>
</feature>
<evidence type="ECO:0000256" key="9">
    <source>
        <dbReference type="SAM" id="Phobius"/>
    </source>
</evidence>
<dbReference type="GO" id="GO:0022857">
    <property type="term" value="F:transmembrane transporter activity"/>
    <property type="evidence" value="ECO:0007669"/>
    <property type="project" value="InterPro"/>
</dbReference>
<evidence type="ECO:0000256" key="6">
    <source>
        <dbReference type="ARBA" id="ARBA00022989"/>
    </source>
</evidence>
<feature type="transmembrane region" description="Helical" evidence="9">
    <location>
        <begin position="375"/>
        <end position="398"/>
    </location>
</feature>
<comment type="subcellular location">
    <subcellularLocation>
        <location evidence="1">Cell membrane</location>
        <topology evidence="1">Multi-pass membrane protein</topology>
    </subcellularLocation>
</comment>
<dbReference type="PANTHER" id="PTHR42770:SF18">
    <property type="entry name" value="ARGININE_AGMATINE ANTIPORTER"/>
    <property type="match status" value="1"/>
</dbReference>
<evidence type="ECO:0000256" key="1">
    <source>
        <dbReference type="ARBA" id="ARBA00004651"/>
    </source>
</evidence>
<protein>
    <recommendedName>
        <fullName evidence="3">Arginine/agmatine antiporter</fullName>
    </recommendedName>
</protein>
<dbReference type="PANTHER" id="PTHR42770">
    <property type="entry name" value="AMINO ACID TRANSPORTER-RELATED"/>
    <property type="match status" value="1"/>
</dbReference>
<dbReference type="Pfam" id="PF13520">
    <property type="entry name" value="AA_permease_2"/>
    <property type="match status" value="1"/>
</dbReference>
<evidence type="ECO:0000256" key="3">
    <source>
        <dbReference type="ARBA" id="ARBA00021069"/>
    </source>
</evidence>
<organism evidence="10 11">
    <name type="scientific">Gemmatimonas aurantiaca</name>
    <dbReference type="NCBI Taxonomy" id="173480"/>
    <lineage>
        <taxon>Bacteria</taxon>
        <taxon>Pseudomonadati</taxon>
        <taxon>Gemmatimonadota</taxon>
        <taxon>Gemmatimonadia</taxon>
        <taxon>Gemmatimonadales</taxon>
        <taxon>Gemmatimonadaceae</taxon>
        <taxon>Gemmatimonas</taxon>
    </lineage>
</organism>
<evidence type="ECO:0000313" key="11">
    <source>
        <dbReference type="Proteomes" id="UP000264071"/>
    </source>
</evidence>
<keyword evidence="4" id="KW-1003">Cell membrane</keyword>
<feature type="transmembrane region" description="Helical" evidence="9">
    <location>
        <begin position="193"/>
        <end position="211"/>
    </location>
</feature>
<feature type="transmembrane region" description="Helical" evidence="9">
    <location>
        <begin position="150"/>
        <end position="173"/>
    </location>
</feature>
<dbReference type="PIRSF" id="PIRSF006060">
    <property type="entry name" value="AA_transporter"/>
    <property type="match status" value="1"/>
</dbReference>
<dbReference type="Gene3D" id="1.20.1740.10">
    <property type="entry name" value="Amino acid/polyamine transporter I"/>
    <property type="match status" value="1"/>
</dbReference>
<feature type="transmembrane region" description="Helical" evidence="9">
    <location>
        <begin position="343"/>
        <end position="363"/>
    </location>
</feature>
<evidence type="ECO:0000256" key="5">
    <source>
        <dbReference type="ARBA" id="ARBA00022692"/>
    </source>
</evidence>
<reference evidence="10 11" key="1">
    <citation type="journal article" date="2018" name="Nat. Biotechnol.">
        <title>A standardized bacterial taxonomy based on genome phylogeny substantially revises the tree of life.</title>
        <authorList>
            <person name="Parks D.H."/>
            <person name="Chuvochina M."/>
            <person name="Waite D.W."/>
            <person name="Rinke C."/>
            <person name="Skarshewski A."/>
            <person name="Chaumeil P.A."/>
            <person name="Hugenholtz P."/>
        </authorList>
    </citation>
    <scope>NUCLEOTIDE SEQUENCE [LARGE SCALE GENOMIC DNA]</scope>
    <source>
        <strain evidence="10">UBA8844</strain>
    </source>
</reference>
<dbReference type="InterPro" id="IPR050367">
    <property type="entry name" value="APC_superfamily"/>
</dbReference>
<keyword evidence="7 9" id="KW-0472">Membrane</keyword>
<evidence type="ECO:0000313" key="10">
    <source>
        <dbReference type="EMBL" id="HCT56859.1"/>
    </source>
</evidence>
<name>A0A3D4V6T3_9BACT</name>
<feature type="transmembrane region" description="Helical" evidence="9">
    <location>
        <begin position="117"/>
        <end position="138"/>
    </location>
</feature>
<comment type="function">
    <text evidence="8">Major component of the acid-resistance (AR) system allowing enteric pathogens to survive the acidic environment in the stomach. Exchanges extracellular arginine for its intracellular decarboxylation product agmatine (Agm) thereby expelling intracellular protons. Probably undergoes several conformational states in order to translocate the substrate across the membrane; keeps the substrate accessible to only 1 side of the membrane at a time by opening and closing 3 membrane-internal gates.</text>
</comment>
<comment type="caution">
    <text evidence="10">The sequence shown here is derived from an EMBL/GenBank/DDBJ whole genome shotgun (WGS) entry which is preliminary data.</text>
</comment>
<sequence>MSPRGRELVRAVGVWGLAASIFNVTVGGGIFRLPASAAAAAGPAAPFVYLICAAVMGCVVLCFAEAGSRITLTGGPYAYVEAVFGRYVGFLAGVLLWMLGTTAVAGVSSAFAEGLGALFGVDGLRVPIIVAMFLLLAAINMRGVEQGTKLIMVASVAKLLPLIAFVAIGVFFIQPDNIAVRELPSASSMARAAIVLVFAFSGVETALVPSGEVKDPARTVPRALAIAMIGVTLLYLAVHLVAAGLLGDRLATSTAAPLAFAAESFLGTPGRLLLLIGASISMFGYVSGMTLAVPRALYRFAEDGLLPKVVGSIHPTWRTPHVAILLQTTLVASLAVFNSFEALAVISNLAALLLYAGCAAATIMLRRRGIRQEGAVPFAVPGGPIIPFITIALIAWLLTSITQAEWVVLLVTLGVATGFFVVATRTRRA</sequence>
<feature type="transmembrane region" description="Helical" evidence="9">
    <location>
        <begin position="47"/>
        <end position="66"/>
    </location>
</feature>
<dbReference type="AlphaFoldDB" id="A0A3D4V6T3"/>
<dbReference type="Proteomes" id="UP000264071">
    <property type="component" value="Unassembled WGS sequence"/>
</dbReference>
<feature type="transmembrane region" description="Helical" evidence="9">
    <location>
        <begin position="272"/>
        <end position="298"/>
    </location>
</feature>
<evidence type="ECO:0000256" key="2">
    <source>
        <dbReference type="ARBA" id="ARBA00008220"/>
    </source>
</evidence>
<dbReference type="GO" id="GO:0005886">
    <property type="term" value="C:plasma membrane"/>
    <property type="evidence" value="ECO:0007669"/>
    <property type="project" value="UniProtKB-SubCell"/>
</dbReference>
<comment type="similarity">
    <text evidence="2">Belongs to the amino acid-polyamine-organocation (APC) superfamily. Basic amino acid/polyamine antiporter (APA) (TC 2.A.3.2) family.</text>
</comment>
<dbReference type="OMA" id="WVSNAAL"/>
<accession>A0A3D4V6T3</accession>
<gene>
    <name evidence="10" type="ORF">DGD08_06555</name>
</gene>
<keyword evidence="5 9" id="KW-0812">Transmembrane</keyword>
<evidence type="ECO:0000256" key="7">
    <source>
        <dbReference type="ARBA" id="ARBA00023136"/>
    </source>
</evidence>
<dbReference type="EMBL" id="DPIY01000006">
    <property type="protein sequence ID" value="HCT56859.1"/>
    <property type="molecule type" value="Genomic_DNA"/>
</dbReference>
<proteinExistence type="inferred from homology"/>
<feature type="transmembrane region" description="Helical" evidence="9">
    <location>
        <begin position="12"/>
        <end position="35"/>
    </location>
</feature>
<feature type="transmembrane region" description="Helical" evidence="9">
    <location>
        <begin position="223"/>
        <end position="246"/>
    </location>
</feature>